<evidence type="ECO:0000313" key="2">
    <source>
        <dbReference type="Proteomes" id="UP000789920"/>
    </source>
</evidence>
<accession>A0ACA9PQ31</accession>
<dbReference type="Proteomes" id="UP000789920">
    <property type="component" value="Unassembled WGS sequence"/>
</dbReference>
<sequence>DKKHKDSNISDETPQLSKSDIDLDVIMNEPAALSINCVEREEKLNRNDIENMIQHTVTKTIKDLNRKQTQQKANKLYTYYLYGQENHIVKNCPNQNKGESQTNKAITFNNTNIRLVEFTEKGSTISGKYLKVELLDDDECGDIKAFGKRKGRMRLLNQSNR</sequence>
<organism evidence="1 2">
    <name type="scientific">Racocetra persica</name>
    <dbReference type="NCBI Taxonomy" id="160502"/>
    <lineage>
        <taxon>Eukaryota</taxon>
        <taxon>Fungi</taxon>
        <taxon>Fungi incertae sedis</taxon>
        <taxon>Mucoromycota</taxon>
        <taxon>Glomeromycotina</taxon>
        <taxon>Glomeromycetes</taxon>
        <taxon>Diversisporales</taxon>
        <taxon>Gigasporaceae</taxon>
        <taxon>Racocetra</taxon>
    </lineage>
</organism>
<proteinExistence type="predicted"/>
<gene>
    <name evidence="1" type="ORF">RPERSI_LOCUS11131</name>
</gene>
<keyword evidence="2" id="KW-1185">Reference proteome</keyword>
<evidence type="ECO:0000313" key="1">
    <source>
        <dbReference type="EMBL" id="CAG8718986.1"/>
    </source>
</evidence>
<dbReference type="EMBL" id="CAJVQC010022637">
    <property type="protein sequence ID" value="CAG8718986.1"/>
    <property type="molecule type" value="Genomic_DNA"/>
</dbReference>
<name>A0ACA9PQ31_9GLOM</name>
<protein>
    <submittedName>
        <fullName evidence="1">34719_t:CDS:1</fullName>
    </submittedName>
</protein>
<reference evidence="1" key="1">
    <citation type="submission" date="2021-06" db="EMBL/GenBank/DDBJ databases">
        <authorList>
            <person name="Kallberg Y."/>
            <person name="Tangrot J."/>
            <person name="Rosling A."/>
        </authorList>
    </citation>
    <scope>NUCLEOTIDE SEQUENCE</scope>
    <source>
        <strain evidence="1">MA461A</strain>
    </source>
</reference>
<comment type="caution">
    <text evidence="1">The sequence shown here is derived from an EMBL/GenBank/DDBJ whole genome shotgun (WGS) entry which is preliminary data.</text>
</comment>
<feature type="non-terminal residue" evidence="1">
    <location>
        <position position="1"/>
    </location>
</feature>